<comment type="caution">
    <text evidence="12">The sequence shown here is derived from an EMBL/GenBank/DDBJ whole genome shotgun (WGS) entry which is preliminary data.</text>
</comment>
<name>A0ABX5CMB5_9ALTE</name>
<dbReference type="PANTHER" id="PTHR45008">
    <property type="entry name" value="PTS SYSTEM GLUCOSE-SPECIFIC EIIA COMPONENT"/>
    <property type="match status" value="1"/>
</dbReference>
<dbReference type="RefSeq" id="WP_105930906.1">
    <property type="nucleotide sequence ID" value="NZ_PVNO01000025.1"/>
</dbReference>
<keyword evidence="2" id="KW-0813">Transport</keyword>
<evidence type="ECO:0000256" key="2">
    <source>
        <dbReference type="ARBA" id="ARBA00022448"/>
    </source>
</evidence>
<evidence type="ECO:0000313" key="13">
    <source>
        <dbReference type="Proteomes" id="UP000239539"/>
    </source>
</evidence>
<accession>A0ABX5CMB5</accession>
<dbReference type="PROSITE" id="PS51093">
    <property type="entry name" value="PTS_EIIA_TYPE_1"/>
    <property type="match status" value="1"/>
</dbReference>
<keyword evidence="3" id="KW-0762">Sugar transport</keyword>
<organism evidence="12 13">
    <name type="scientific">Alteromonas gracilis</name>
    <dbReference type="NCBI Taxonomy" id="1479524"/>
    <lineage>
        <taxon>Bacteria</taxon>
        <taxon>Pseudomonadati</taxon>
        <taxon>Pseudomonadota</taxon>
        <taxon>Gammaproteobacteria</taxon>
        <taxon>Alteromonadales</taxon>
        <taxon>Alteromonadaceae</taxon>
        <taxon>Alteromonas/Salinimonas group</taxon>
        <taxon>Alteromonas</taxon>
    </lineage>
</organism>
<gene>
    <name evidence="12" type="ORF">C6Y39_08765</name>
</gene>
<dbReference type="EMBL" id="PVNO01000025">
    <property type="protein sequence ID" value="PRO68669.1"/>
    <property type="molecule type" value="Genomic_DNA"/>
</dbReference>
<evidence type="ECO:0000256" key="10">
    <source>
        <dbReference type="ARBA" id="ARBA00042873"/>
    </source>
</evidence>
<dbReference type="Pfam" id="PF00358">
    <property type="entry name" value="PTS_EIIA_1"/>
    <property type="match status" value="1"/>
</dbReference>
<evidence type="ECO:0000256" key="1">
    <source>
        <dbReference type="ARBA" id="ARBA00004496"/>
    </source>
</evidence>
<dbReference type="InterPro" id="IPR050890">
    <property type="entry name" value="PTS_EIIA_component"/>
</dbReference>
<evidence type="ECO:0000256" key="6">
    <source>
        <dbReference type="ARBA" id="ARBA00022777"/>
    </source>
</evidence>
<keyword evidence="4" id="KW-0808">Transferase</keyword>
<feature type="domain" description="PTS EIIA type-1" evidence="11">
    <location>
        <begin position="35"/>
        <end position="139"/>
    </location>
</feature>
<evidence type="ECO:0000256" key="9">
    <source>
        <dbReference type="ARBA" id="ARBA00042526"/>
    </source>
</evidence>
<dbReference type="InterPro" id="IPR001127">
    <property type="entry name" value="PTS_EIIA_1_perm"/>
</dbReference>
<reference evidence="13" key="1">
    <citation type="journal article" date="2020" name="Int. J. Syst. Evol. Microbiol.">
        <title>Alteromonas alba sp. nov., a marine bacterium isolated from the seawater of the West Pacific Ocean.</title>
        <authorList>
            <person name="Sun C."/>
            <person name="Wu Y.-H."/>
            <person name="Xamxidin M."/>
            <person name="Cheng H."/>
            <person name="Xu X.-W."/>
        </authorList>
    </citation>
    <scope>NUCLEOTIDE SEQUENCE [LARGE SCALE GENOMIC DNA]</scope>
    <source>
        <strain evidence="13">9a2</strain>
    </source>
</reference>
<evidence type="ECO:0000313" key="12">
    <source>
        <dbReference type="EMBL" id="PRO68669.1"/>
    </source>
</evidence>
<dbReference type="Proteomes" id="UP000239539">
    <property type="component" value="Unassembled WGS sequence"/>
</dbReference>
<keyword evidence="6" id="KW-0418">Kinase</keyword>
<dbReference type="PANTHER" id="PTHR45008:SF1">
    <property type="entry name" value="PTS SYSTEM GLUCOSE-SPECIFIC EIIA COMPONENT"/>
    <property type="match status" value="1"/>
</dbReference>
<comment type="subcellular location">
    <subcellularLocation>
        <location evidence="1">Cytoplasm</location>
    </subcellularLocation>
</comment>
<evidence type="ECO:0000256" key="3">
    <source>
        <dbReference type="ARBA" id="ARBA00022597"/>
    </source>
</evidence>
<proteinExistence type="predicted"/>
<dbReference type="InterPro" id="IPR011055">
    <property type="entry name" value="Dup_hybrid_motif"/>
</dbReference>
<evidence type="ECO:0000256" key="8">
    <source>
        <dbReference type="ARBA" id="ARBA00042296"/>
    </source>
</evidence>
<evidence type="ECO:0000259" key="11">
    <source>
        <dbReference type="PROSITE" id="PS51093"/>
    </source>
</evidence>
<keyword evidence="13" id="KW-1185">Reference proteome</keyword>
<sequence>MNAKQLQNVPDKFTKEFTTLSPFSGQVIPISQVDEPFFKKGYMGPGAAVTSTSNIVVSPFDGKVLSVTPLDYAIDIQSKAGLKCRVKYGGDTSHLHGAQFGCSLTSGDAISTKQPLFTVNSAWLKQRGVSNICVLTVLNSQALLGVLPTHQRFVEAGTDVLFTLYL</sequence>
<dbReference type="Gene3D" id="2.70.70.10">
    <property type="entry name" value="Glucose Permease (Domain IIA)"/>
    <property type="match status" value="1"/>
</dbReference>
<protein>
    <recommendedName>
        <fullName evidence="7">PTS system glucose-specific EIIA component</fullName>
    </recommendedName>
    <alternativeName>
        <fullName evidence="10">EIIA-Glc</fullName>
    </alternativeName>
    <alternativeName>
        <fullName evidence="9">EIII-Glc</fullName>
    </alternativeName>
    <alternativeName>
        <fullName evidence="8">Glucose-specific phosphotransferase enzyme IIA component</fullName>
    </alternativeName>
</protein>
<keyword evidence="5" id="KW-0598">Phosphotransferase system</keyword>
<evidence type="ECO:0000256" key="5">
    <source>
        <dbReference type="ARBA" id="ARBA00022683"/>
    </source>
</evidence>
<evidence type="ECO:0000256" key="4">
    <source>
        <dbReference type="ARBA" id="ARBA00022679"/>
    </source>
</evidence>
<evidence type="ECO:0000256" key="7">
    <source>
        <dbReference type="ARBA" id="ARBA00039163"/>
    </source>
</evidence>
<dbReference type="SUPFAM" id="SSF51261">
    <property type="entry name" value="Duplicated hybrid motif"/>
    <property type="match status" value="1"/>
</dbReference>